<name>A0A0K0Y1N4_9RHOB</name>
<feature type="transmembrane region" description="Helical" evidence="8">
    <location>
        <begin position="175"/>
        <end position="192"/>
    </location>
</feature>
<protein>
    <recommendedName>
        <fullName evidence="8">Probable membrane transporter protein</fullName>
    </recommendedName>
</protein>
<comment type="similarity">
    <text evidence="2 8">Belongs to the 4-toluene sulfonate uptake permease (TSUP) (TC 2.A.102) family.</text>
</comment>
<dbReference type="InterPro" id="IPR002781">
    <property type="entry name" value="TM_pro_TauE-like"/>
</dbReference>
<dbReference type="PATRIC" id="fig|1458307.3.peg.224"/>
<keyword evidence="4 8" id="KW-1003">Cell membrane</keyword>
<dbReference type="PANTHER" id="PTHR30269:SF32">
    <property type="entry name" value="MEMBRANE TRANSPORTER PROTEIN-RELATED"/>
    <property type="match status" value="1"/>
</dbReference>
<dbReference type="KEGG" id="otm:OSB_02220"/>
<evidence type="ECO:0000256" key="3">
    <source>
        <dbReference type="ARBA" id="ARBA00022448"/>
    </source>
</evidence>
<keyword evidence="3" id="KW-0813">Transport</keyword>
<feature type="transmembrane region" description="Helical" evidence="8">
    <location>
        <begin position="228"/>
        <end position="249"/>
    </location>
</feature>
<evidence type="ECO:0000313" key="9">
    <source>
        <dbReference type="EMBL" id="AKS44791.1"/>
    </source>
</evidence>
<evidence type="ECO:0000256" key="6">
    <source>
        <dbReference type="ARBA" id="ARBA00022989"/>
    </source>
</evidence>
<keyword evidence="5 8" id="KW-0812">Transmembrane</keyword>
<keyword evidence="10" id="KW-1185">Reference proteome</keyword>
<accession>A0A0K0Y1N4</accession>
<feature type="transmembrane region" description="Helical" evidence="8">
    <location>
        <begin position="82"/>
        <end position="100"/>
    </location>
</feature>
<feature type="transmembrane region" description="Helical" evidence="8">
    <location>
        <begin position="12"/>
        <end position="30"/>
    </location>
</feature>
<reference evidence="9 10" key="1">
    <citation type="journal article" date="2015" name="Genome Announc.">
        <title>Closed Genome Sequence of Octadecabacter temperatus SB1, the First Mesophilic Species of the Genus Octadecabacter.</title>
        <authorList>
            <person name="Voget S."/>
            <person name="Billerbeck S."/>
            <person name="Simon M."/>
            <person name="Daniel R."/>
        </authorList>
    </citation>
    <scope>NUCLEOTIDE SEQUENCE [LARGE SCALE GENOMIC DNA]</scope>
    <source>
        <strain evidence="9 10">SB1</strain>
    </source>
</reference>
<keyword evidence="7 8" id="KW-0472">Membrane</keyword>
<dbReference type="Proteomes" id="UP000067444">
    <property type="component" value="Chromosome"/>
</dbReference>
<feature type="transmembrane region" description="Helical" evidence="8">
    <location>
        <begin position="204"/>
        <end position="222"/>
    </location>
</feature>
<gene>
    <name evidence="9" type="ORF">OSB_02220</name>
</gene>
<proteinExistence type="inferred from homology"/>
<evidence type="ECO:0000313" key="10">
    <source>
        <dbReference type="Proteomes" id="UP000067444"/>
    </source>
</evidence>
<evidence type="ECO:0000256" key="4">
    <source>
        <dbReference type="ARBA" id="ARBA00022475"/>
    </source>
</evidence>
<comment type="subcellular location">
    <subcellularLocation>
        <location evidence="1 8">Cell membrane</location>
        <topology evidence="1 8">Multi-pass membrane protein</topology>
    </subcellularLocation>
</comment>
<evidence type="ECO:0000256" key="1">
    <source>
        <dbReference type="ARBA" id="ARBA00004651"/>
    </source>
</evidence>
<dbReference type="GO" id="GO:0005886">
    <property type="term" value="C:plasma membrane"/>
    <property type="evidence" value="ECO:0007669"/>
    <property type="project" value="UniProtKB-SubCell"/>
</dbReference>
<evidence type="ECO:0000256" key="7">
    <source>
        <dbReference type="ARBA" id="ARBA00023136"/>
    </source>
</evidence>
<evidence type="ECO:0000256" key="8">
    <source>
        <dbReference type="RuleBase" id="RU363041"/>
    </source>
</evidence>
<dbReference type="RefSeq" id="WP_049833243.1">
    <property type="nucleotide sequence ID" value="NZ_CP012160.1"/>
</dbReference>
<dbReference type="PANTHER" id="PTHR30269">
    <property type="entry name" value="TRANSMEMBRANE PROTEIN YFCA"/>
    <property type="match status" value="1"/>
</dbReference>
<organism evidence="9 10">
    <name type="scientific">Octadecabacter temperatus</name>
    <dbReference type="NCBI Taxonomy" id="1458307"/>
    <lineage>
        <taxon>Bacteria</taxon>
        <taxon>Pseudomonadati</taxon>
        <taxon>Pseudomonadota</taxon>
        <taxon>Alphaproteobacteria</taxon>
        <taxon>Rhodobacterales</taxon>
        <taxon>Roseobacteraceae</taxon>
        <taxon>Octadecabacter</taxon>
    </lineage>
</organism>
<evidence type="ECO:0000256" key="5">
    <source>
        <dbReference type="ARBA" id="ARBA00022692"/>
    </source>
</evidence>
<dbReference type="OrthoDB" id="9800873at2"/>
<dbReference type="EMBL" id="CP012160">
    <property type="protein sequence ID" value="AKS44791.1"/>
    <property type="molecule type" value="Genomic_DNA"/>
</dbReference>
<dbReference type="Pfam" id="PF01925">
    <property type="entry name" value="TauE"/>
    <property type="match status" value="1"/>
</dbReference>
<feature type="transmembrane region" description="Helical" evidence="8">
    <location>
        <begin position="106"/>
        <end position="126"/>
    </location>
</feature>
<dbReference type="AlphaFoldDB" id="A0A0K0Y1N4"/>
<dbReference type="InterPro" id="IPR052017">
    <property type="entry name" value="TSUP"/>
</dbReference>
<feature type="transmembrane region" description="Helical" evidence="8">
    <location>
        <begin position="36"/>
        <end position="61"/>
    </location>
</feature>
<evidence type="ECO:0000256" key="2">
    <source>
        <dbReference type="ARBA" id="ARBA00009142"/>
    </source>
</evidence>
<sequence length="255" mass="27185">MEQLFGFESLSTLVFVLSVALCAGLVKGIVGFAMPMILISGMTLVLPPETALAALILPTLITNVWQSLRQGVQSALQTIREFRVFLLCGLVFLVASAQFVRLLEPQILYGFIGILVTVFTATQLLGLRPKSFKKSTRVELAAGALAGFTGGLSGVWGPPTVAYLTAIDTNKQEQIRAQGVIYGLGAIALAGAHIQTGVLRAETLPLTLAILPCALLGVWLGFKLQDRIAQQTFRTVTLVVLAIAGLNLLRRAILG</sequence>
<keyword evidence="6 8" id="KW-1133">Transmembrane helix</keyword>